<organism evidence="1 2">
    <name type="scientific">Rhynchosporium secalis</name>
    <name type="common">Barley scald fungus</name>
    <dbReference type="NCBI Taxonomy" id="38038"/>
    <lineage>
        <taxon>Eukaryota</taxon>
        <taxon>Fungi</taxon>
        <taxon>Dikarya</taxon>
        <taxon>Ascomycota</taxon>
        <taxon>Pezizomycotina</taxon>
        <taxon>Leotiomycetes</taxon>
        <taxon>Helotiales</taxon>
        <taxon>Ploettnerulaceae</taxon>
        <taxon>Rhynchosporium</taxon>
    </lineage>
</organism>
<protein>
    <submittedName>
        <fullName evidence="1">Uncharacterized protein</fullName>
    </submittedName>
</protein>
<accession>A0A1E1ML68</accession>
<keyword evidence="2" id="KW-1185">Reference proteome</keyword>
<dbReference type="Proteomes" id="UP000177625">
    <property type="component" value="Unassembled WGS sequence"/>
</dbReference>
<proteinExistence type="predicted"/>
<dbReference type="EMBL" id="FJVC01000396">
    <property type="protein sequence ID" value="CZT49828.1"/>
    <property type="molecule type" value="Genomic_DNA"/>
</dbReference>
<evidence type="ECO:0000313" key="2">
    <source>
        <dbReference type="Proteomes" id="UP000177625"/>
    </source>
</evidence>
<gene>
    <name evidence="1" type="ORF">RSE6_10721</name>
</gene>
<reference evidence="2" key="1">
    <citation type="submission" date="2016-03" db="EMBL/GenBank/DDBJ databases">
        <authorList>
            <person name="Guldener U."/>
        </authorList>
    </citation>
    <scope>NUCLEOTIDE SEQUENCE [LARGE SCALE GENOMIC DNA]</scope>
</reference>
<evidence type="ECO:0000313" key="1">
    <source>
        <dbReference type="EMBL" id="CZT49828.1"/>
    </source>
</evidence>
<name>A0A1E1ML68_RHYSE</name>
<sequence length="63" mass="7084">MTSESLRQVDCFQKSFSISVVRISVGDFEYVGDSEERDMKPAMARGIFSILFAESKNLERSTG</sequence>
<dbReference type="AlphaFoldDB" id="A0A1E1ML68"/>